<gene>
    <name evidence="3" type="ORF">GCM10023320_62980</name>
</gene>
<sequence length="93" mass="9492">MLTVVPELVGLPVRVAQDVALDARLLAVDQAPAPSRTAAGVVTEQNPPAGSCLRPGSRVRIWAKEPDDGDGNGGRGGLRLPTGPITVTPSGCK</sequence>
<dbReference type="PROSITE" id="PS51178">
    <property type="entry name" value="PASTA"/>
    <property type="match status" value="1"/>
</dbReference>
<proteinExistence type="predicted"/>
<evidence type="ECO:0000256" key="1">
    <source>
        <dbReference type="SAM" id="MobiDB-lite"/>
    </source>
</evidence>
<evidence type="ECO:0000313" key="4">
    <source>
        <dbReference type="Proteomes" id="UP001500804"/>
    </source>
</evidence>
<dbReference type="InterPro" id="IPR005543">
    <property type="entry name" value="PASTA_dom"/>
</dbReference>
<accession>A0ABP9NVI8</accession>
<feature type="region of interest" description="Disordered" evidence="1">
    <location>
        <begin position="64"/>
        <end position="93"/>
    </location>
</feature>
<organism evidence="3 4">
    <name type="scientific">Pseudonocardia adelaidensis</name>
    <dbReference type="NCBI Taxonomy" id="648754"/>
    <lineage>
        <taxon>Bacteria</taxon>
        <taxon>Bacillati</taxon>
        <taxon>Actinomycetota</taxon>
        <taxon>Actinomycetes</taxon>
        <taxon>Pseudonocardiales</taxon>
        <taxon>Pseudonocardiaceae</taxon>
        <taxon>Pseudonocardia</taxon>
    </lineage>
</organism>
<dbReference type="EMBL" id="BAABJO010000030">
    <property type="protein sequence ID" value="GAA5134690.1"/>
    <property type="molecule type" value="Genomic_DNA"/>
</dbReference>
<evidence type="ECO:0000313" key="3">
    <source>
        <dbReference type="EMBL" id="GAA5134690.1"/>
    </source>
</evidence>
<reference evidence="4" key="1">
    <citation type="journal article" date="2019" name="Int. J. Syst. Evol. Microbiol.">
        <title>The Global Catalogue of Microorganisms (GCM) 10K type strain sequencing project: providing services to taxonomists for standard genome sequencing and annotation.</title>
        <authorList>
            <consortium name="The Broad Institute Genomics Platform"/>
            <consortium name="The Broad Institute Genome Sequencing Center for Infectious Disease"/>
            <person name="Wu L."/>
            <person name="Ma J."/>
        </authorList>
    </citation>
    <scope>NUCLEOTIDE SEQUENCE [LARGE SCALE GENOMIC DNA]</scope>
    <source>
        <strain evidence="4">JCM 18302</strain>
    </source>
</reference>
<keyword evidence="4" id="KW-1185">Reference proteome</keyword>
<dbReference type="Gene3D" id="3.30.10.20">
    <property type="match status" value="1"/>
</dbReference>
<feature type="domain" description="PASTA" evidence="2">
    <location>
        <begin position="3"/>
        <end position="65"/>
    </location>
</feature>
<evidence type="ECO:0000259" key="2">
    <source>
        <dbReference type="PROSITE" id="PS51178"/>
    </source>
</evidence>
<dbReference type="CDD" id="cd06577">
    <property type="entry name" value="PASTA_pknB"/>
    <property type="match status" value="1"/>
</dbReference>
<protein>
    <recommendedName>
        <fullName evidence="2">PASTA domain-containing protein</fullName>
    </recommendedName>
</protein>
<dbReference type="Proteomes" id="UP001500804">
    <property type="component" value="Unassembled WGS sequence"/>
</dbReference>
<dbReference type="Pfam" id="PF03793">
    <property type="entry name" value="PASTA"/>
    <property type="match status" value="1"/>
</dbReference>
<dbReference type="RefSeq" id="WP_345610052.1">
    <property type="nucleotide sequence ID" value="NZ_BAABJO010000030.1"/>
</dbReference>
<name>A0ABP9NVI8_9PSEU</name>
<comment type="caution">
    <text evidence="3">The sequence shown here is derived from an EMBL/GenBank/DDBJ whole genome shotgun (WGS) entry which is preliminary data.</text>
</comment>